<keyword evidence="3" id="KW-1185">Reference proteome</keyword>
<accession>A0AAV4WDQ7</accession>
<evidence type="ECO:0000313" key="2">
    <source>
        <dbReference type="EMBL" id="GIY80210.1"/>
    </source>
</evidence>
<protein>
    <submittedName>
        <fullName evidence="2">Uncharacterized protein</fullName>
    </submittedName>
</protein>
<evidence type="ECO:0000313" key="3">
    <source>
        <dbReference type="Proteomes" id="UP001054837"/>
    </source>
</evidence>
<dbReference type="EMBL" id="BPLQ01014490">
    <property type="protein sequence ID" value="GIY80210.1"/>
    <property type="molecule type" value="Genomic_DNA"/>
</dbReference>
<reference evidence="2 3" key="1">
    <citation type="submission" date="2021-06" db="EMBL/GenBank/DDBJ databases">
        <title>Caerostris darwini draft genome.</title>
        <authorList>
            <person name="Kono N."/>
            <person name="Arakawa K."/>
        </authorList>
    </citation>
    <scope>NUCLEOTIDE SEQUENCE [LARGE SCALE GENOMIC DNA]</scope>
</reference>
<evidence type="ECO:0000256" key="1">
    <source>
        <dbReference type="SAM" id="MobiDB-lite"/>
    </source>
</evidence>
<gene>
    <name evidence="2" type="ORF">CDAR_18971</name>
</gene>
<dbReference type="Proteomes" id="UP001054837">
    <property type="component" value="Unassembled WGS sequence"/>
</dbReference>
<sequence length="137" mass="15262">MEGPPKGDGETSGAPISGSTFFPGGPSGGQKGLKNNSLSLLIWKTIVCECRFVLEHKRRLSGVSVVQAKRYFFSNTRKRVSIRRTFLPSCPRNKQSGNKKQTRGVLQKEMAKQVVLQFQDLHPFREEALRGSEGPQE</sequence>
<proteinExistence type="predicted"/>
<dbReference type="AlphaFoldDB" id="A0AAV4WDQ7"/>
<feature type="region of interest" description="Disordered" evidence="1">
    <location>
        <begin position="1"/>
        <end position="28"/>
    </location>
</feature>
<name>A0AAV4WDQ7_9ARAC</name>
<comment type="caution">
    <text evidence="2">The sequence shown here is derived from an EMBL/GenBank/DDBJ whole genome shotgun (WGS) entry which is preliminary data.</text>
</comment>
<organism evidence="2 3">
    <name type="scientific">Caerostris darwini</name>
    <dbReference type="NCBI Taxonomy" id="1538125"/>
    <lineage>
        <taxon>Eukaryota</taxon>
        <taxon>Metazoa</taxon>
        <taxon>Ecdysozoa</taxon>
        <taxon>Arthropoda</taxon>
        <taxon>Chelicerata</taxon>
        <taxon>Arachnida</taxon>
        <taxon>Araneae</taxon>
        <taxon>Araneomorphae</taxon>
        <taxon>Entelegynae</taxon>
        <taxon>Araneoidea</taxon>
        <taxon>Araneidae</taxon>
        <taxon>Caerostris</taxon>
    </lineage>
</organism>